<evidence type="ECO:0000313" key="1">
    <source>
        <dbReference type="EMBL" id="KAK3255198.1"/>
    </source>
</evidence>
<keyword evidence="2" id="KW-1185">Reference proteome</keyword>
<sequence>MSHIPSQNRFPAEVARTLGYLRNLALGEALRSEASATAAIELASPLEDRAGDDPAVCAWFRGESRWWRTDAPLRGAREFHERATTEHARLLEHRASAIGGDQQAASLHDATSLFPMLVAHDLLGEHTGQAKMYAVLSWARFLCYACASFRVRCDRTKGGFSATGVPSRSSGVRVTDRYVPTICFHNVRPENAPVHALMLDFDFPDPCVVDYAALFSVDDAEASVSRIAAAWSAVRSEVGPVCRAVRAIEAAWPRWCPGYTAHVLLFETRRDEASDPGKPSVHGYLFQRCANDSVEGESENEWSFEGPVFEDKKAHVRFFEEFLHPLLEGDSWYAERALRIESFLDPVNGSTARAIGMAKWEAGALSRGDPRYSRLGEPMRISDSLAVKNFVDHRTYAIGRMTGIFTDVPVPTVYWDETARLRVIGRREEMYASLLRGRSGLPHERTGSLCASSVRVPVTVADSEFAEVLRFAAASTLHALGVSSEITSSIEIDPRRVTVCTRAETTSVTVMAYQTRRCRFCVEREFEVGECGSLRIGGWSNVPRRLVARTGSSRTSEHTDGGKMYFVYRFDAQEGKNLLVHHCWKCMGRGQSDKRGRPVGTIPRQAVNVLRRMVDERLVDDGKHDSTAMEET</sequence>
<name>A0AAE0KNR0_9CHLO</name>
<protein>
    <submittedName>
        <fullName evidence="1">Uncharacterized protein</fullName>
    </submittedName>
</protein>
<comment type="caution">
    <text evidence="1">The sequence shown here is derived from an EMBL/GenBank/DDBJ whole genome shotgun (WGS) entry which is preliminary data.</text>
</comment>
<gene>
    <name evidence="1" type="ORF">CYMTET_35671</name>
</gene>
<dbReference type="Proteomes" id="UP001190700">
    <property type="component" value="Unassembled WGS sequence"/>
</dbReference>
<proteinExistence type="predicted"/>
<evidence type="ECO:0000313" key="2">
    <source>
        <dbReference type="Proteomes" id="UP001190700"/>
    </source>
</evidence>
<dbReference type="EMBL" id="LGRX02022860">
    <property type="protein sequence ID" value="KAK3255198.1"/>
    <property type="molecule type" value="Genomic_DNA"/>
</dbReference>
<dbReference type="AlphaFoldDB" id="A0AAE0KNR0"/>
<reference evidence="1 2" key="1">
    <citation type="journal article" date="2015" name="Genome Biol. Evol.">
        <title>Comparative Genomics of a Bacterivorous Green Alga Reveals Evolutionary Causalities and Consequences of Phago-Mixotrophic Mode of Nutrition.</title>
        <authorList>
            <person name="Burns J.A."/>
            <person name="Paasch A."/>
            <person name="Narechania A."/>
            <person name="Kim E."/>
        </authorList>
    </citation>
    <scope>NUCLEOTIDE SEQUENCE [LARGE SCALE GENOMIC DNA]</scope>
    <source>
        <strain evidence="1 2">PLY_AMNH</strain>
    </source>
</reference>
<accession>A0AAE0KNR0</accession>
<organism evidence="1 2">
    <name type="scientific">Cymbomonas tetramitiformis</name>
    <dbReference type="NCBI Taxonomy" id="36881"/>
    <lineage>
        <taxon>Eukaryota</taxon>
        <taxon>Viridiplantae</taxon>
        <taxon>Chlorophyta</taxon>
        <taxon>Pyramimonadophyceae</taxon>
        <taxon>Pyramimonadales</taxon>
        <taxon>Pyramimonadaceae</taxon>
        <taxon>Cymbomonas</taxon>
    </lineage>
</organism>